<evidence type="ECO:0000313" key="4">
    <source>
        <dbReference type="Proteomes" id="UP001239445"/>
    </source>
</evidence>
<dbReference type="PANTHER" id="PTHR10622:SF10">
    <property type="entry name" value="HET DOMAIN-CONTAINING PROTEIN"/>
    <property type="match status" value="1"/>
</dbReference>
<dbReference type="PANTHER" id="PTHR10622">
    <property type="entry name" value="HET DOMAIN-CONTAINING PROTEIN"/>
    <property type="match status" value="1"/>
</dbReference>
<dbReference type="Proteomes" id="UP001239445">
    <property type="component" value="Unassembled WGS sequence"/>
</dbReference>
<gene>
    <name evidence="3" type="ORF">QBC47DRAFT_440117</name>
</gene>
<evidence type="ECO:0000259" key="1">
    <source>
        <dbReference type="Pfam" id="PF06985"/>
    </source>
</evidence>
<feature type="domain" description="DUF8212" evidence="2">
    <location>
        <begin position="223"/>
        <end position="247"/>
    </location>
</feature>
<evidence type="ECO:0000259" key="2">
    <source>
        <dbReference type="Pfam" id="PF26640"/>
    </source>
</evidence>
<sequence>MRLINTRTLRLREFTGRVPPYAILSHTWGKREVSLSEFRRLGSINDSKSLAKIRSACQQAFMDGLEYVWVDTCCIDKSSTAELSETINSMFEYYRRAQVCYALLEDVPSPDPDDAHNPAGCFWKSRWFTRGWTLQELIAPYHVHFFNQSWSKIGEKKGLTKLLESITGVDESVLSGGSLQHISVGRRMSWASNRRTTRPEDVAYSLLGIFDINMPMLYGEGMKAFIRLQEEILRQSDDQSLLAWRCTEPAFCSAPARGLLASSPRDFANFRSRLVDHGPKKGSLIQGDDIVPFQEFHEAENLVEMTNRGIRITSVVHDLQPQRPFESLALGLNCCTGDPGTSVVGIYLERHSGDRYVRARPCIRAGCESRQDTGKWV</sequence>
<dbReference type="EMBL" id="MU839854">
    <property type="protein sequence ID" value="KAK1749627.1"/>
    <property type="molecule type" value="Genomic_DNA"/>
</dbReference>
<dbReference type="InterPro" id="IPR010730">
    <property type="entry name" value="HET"/>
</dbReference>
<dbReference type="AlphaFoldDB" id="A0AAJ0B122"/>
<comment type="caution">
    <text evidence="3">The sequence shown here is derived from an EMBL/GenBank/DDBJ whole genome shotgun (WGS) entry which is preliminary data.</text>
</comment>
<evidence type="ECO:0000313" key="3">
    <source>
        <dbReference type="EMBL" id="KAK1749627.1"/>
    </source>
</evidence>
<name>A0AAJ0B122_9PEZI</name>
<dbReference type="InterPro" id="IPR058525">
    <property type="entry name" value="DUF8212"/>
</dbReference>
<proteinExistence type="predicted"/>
<protein>
    <submittedName>
        <fullName evidence="3">Vegetative incompatibility protein HET-E-1</fullName>
    </submittedName>
</protein>
<feature type="domain" description="Heterokaryon incompatibility" evidence="1">
    <location>
        <begin position="21"/>
        <end position="105"/>
    </location>
</feature>
<accession>A0AAJ0B122</accession>
<keyword evidence="4" id="KW-1185">Reference proteome</keyword>
<organism evidence="3 4">
    <name type="scientific">Echria macrotheca</name>
    <dbReference type="NCBI Taxonomy" id="438768"/>
    <lineage>
        <taxon>Eukaryota</taxon>
        <taxon>Fungi</taxon>
        <taxon>Dikarya</taxon>
        <taxon>Ascomycota</taxon>
        <taxon>Pezizomycotina</taxon>
        <taxon>Sordariomycetes</taxon>
        <taxon>Sordariomycetidae</taxon>
        <taxon>Sordariales</taxon>
        <taxon>Schizotheciaceae</taxon>
        <taxon>Echria</taxon>
    </lineage>
</organism>
<dbReference type="Pfam" id="PF26640">
    <property type="entry name" value="DUF8212"/>
    <property type="match status" value="1"/>
</dbReference>
<dbReference type="Pfam" id="PF06985">
    <property type="entry name" value="HET"/>
    <property type="match status" value="1"/>
</dbReference>
<reference evidence="3" key="1">
    <citation type="submission" date="2023-06" db="EMBL/GenBank/DDBJ databases">
        <title>Genome-scale phylogeny and comparative genomics of the fungal order Sordariales.</title>
        <authorList>
            <consortium name="Lawrence Berkeley National Laboratory"/>
            <person name="Hensen N."/>
            <person name="Bonometti L."/>
            <person name="Westerberg I."/>
            <person name="Brannstrom I.O."/>
            <person name="Guillou S."/>
            <person name="Cros-Aarteil S."/>
            <person name="Calhoun S."/>
            <person name="Haridas S."/>
            <person name="Kuo A."/>
            <person name="Mondo S."/>
            <person name="Pangilinan J."/>
            <person name="Riley R."/>
            <person name="Labutti K."/>
            <person name="Andreopoulos B."/>
            <person name="Lipzen A."/>
            <person name="Chen C."/>
            <person name="Yanf M."/>
            <person name="Daum C."/>
            <person name="Ng V."/>
            <person name="Clum A."/>
            <person name="Steindorff A."/>
            <person name="Ohm R."/>
            <person name="Martin F."/>
            <person name="Silar P."/>
            <person name="Natvig D."/>
            <person name="Lalanne C."/>
            <person name="Gautier V."/>
            <person name="Ament-Velasquez S.L."/>
            <person name="Kruys A."/>
            <person name="Hutchinson M.I."/>
            <person name="Powell A.J."/>
            <person name="Barry K."/>
            <person name="Miller A.N."/>
            <person name="Grigoriev I.V."/>
            <person name="Debuchy R."/>
            <person name="Gladieux P."/>
            <person name="Thoren M.H."/>
            <person name="Johannesson H."/>
        </authorList>
    </citation>
    <scope>NUCLEOTIDE SEQUENCE</scope>
    <source>
        <strain evidence="3">PSN4</strain>
    </source>
</reference>